<dbReference type="RefSeq" id="WP_253680567.1">
    <property type="nucleotide sequence ID" value="NZ_CP050861.1"/>
</dbReference>
<evidence type="ECO:0000313" key="2">
    <source>
        <dbReference type="Proteomes" id="UP001056837"/>
    </source>
</evidence>
<reference evidence="1" key="1">
    <citation type="submission" date="2020-04" db="EMBL/GenBank/DDBJ databases">
        <title>Tenacibaculum mesophilum bac2.</title>
        <authorList>
            <person name="Li M."/>
        </authorList>
    </citation>
    <scope>NUCLEOTIDE SEQUENCE</scope>
    <source>
        <strain evidence="1">Bac2</strain>
    </source>
</reference>
<dbReference type="EMBL" id="CP050861">
    <property type="protein sequence ID" value="UTD14797.1"/>
    <property type="molecule type" value="Genomic_DNA"/>
</dbReference>
<proteinExistence type="predicted"/>
<gene>
    <name evidence="1" type="ORF">HER15_04560</name>
</gene>
<sequence length="184" mass="21967">MKYLYIILIFFISCGTNKDIRITSKPSEDSEVIAWYDNESKKIWAISLPFDLNIKSSGNKFLYHFQYKYKKSDEGAVIKMYFINNEKLMRLENYKKRKFSNQKNKSFLFYTKHLIIDEDESKKMLSKIDTTSIKTDSLFVGNFYSFSRKFPKITKNLIDGDTLYLRFKEIEGVNKERIKVPIKY</sequence>
<dbReference type="Proteomes" id="UP001056837">
    <property type="component" value="Chromosome"/>
</dbReference>
<accession>A0AAE9MK95</accession>
<name>A0AAE9MK95_9FLAO</name>
<organism evidence="1 2">
    <name type="scientific">Tenacibaculum mesophilum</name>
    <dbReference type="NCBI Taxonomy" id="104268"/>
    <lineage>
        <taxon>Bacteria</taxon>
        <taxon>Pseudomonadati</taxon>
        <taxon>Bacteroidota</taxon>
        <taxon>Flavobacteriia</taxon>
        <taxon>Flavobacteriales</taxon>
        <taxon>Flavobacteriaceae</taxon>
        <taxon>Tenacibaculum</taxon>
    </lineage>
</organism>
<evidence type="ECO:0000313" key="1">
    <source>
        <dbReference type="EMBL" id="UTD14797.1"/>
    </source>
</evidence>
<protein>
    <submittedName>
        <fullName evidence="1">Uncharacterized protein</fullName>
    </submittedName>
</protein>
<dbReference type="AlphaFoldDB" id="A0AAE9MK95"/>